<dbReference type="RefSeq" id="WP_264796460.1">
    <property type="nucleotide sequence ID" value="NZ_BRVS01000015.1"/>
</dbReference>
<dbReference type="Gene3D" id="3.40.50.300">
    <property type="entry name" value="P-loop containing nucleotide triphosphate hydrolases"/>
    <property type="match status" value="1"/>
</dbReference>
<keyword evidence="6" id="KW-1185">Reference proteome</keyword>
<evidence type="ECO:0000256" key="3">
    <source>
        <dbReference type="ARBA" id="ARBA00023163"/>
    </source>
</evidence>
<dbReference type="SUPFAM" id="SSF52540">
    <property type="entry name" value="P-loop containing nucleoside triphosphate hydrolases"/>
    <property type="match status" value="1"/>
</dbReference>
<dbReference type="InterPro" id="IPR059106">
    <property type="entry name" value="WHD_MalT"/>
</dbReference>
<dbReference type="InterPro" id="IPR011990">
    <property type="entry name" value="TPR-like_helical_dom_sf"/>
</dbReference>
<dbReference type="SUPFAM" id="SSF46894">
    <property type="entry name" value="C-terminal effector domain of the bipartite response regulators"/>
    <property type="match status" value="1"/>
</dbReference>
<dbReference type="Proteomes" id="UP001209654">
    <property type="component" value="Unassembled WGS sequence"/>
</dbReference>
<name>A0ABQ5MX58_9MICC</name>
<evidence type="ECO:0000313" key="6">
    <source>
        <dbReference type="Proteomes" id="UP001209654"/>
    </source>
</evidence>
<evidence type="ECO:0000256" key="2">
    <source>
        <dbReference type="ARBA" id="ARBA00023125"/>
    </source>
</evidence>
<dbReference type="PRINTS" id="PR00038">
    <property type="entry name" value="HTHLUXR"/>
</dbReference>
<protein>
    <submittedName>
        <fullName evidence="5">Helix-turn-helix transcriptional regulator</fullName>
    </submittedName>
</protein>
<dbReference type="InterPro" id="IPR000792">
    <property type="entry name" value="Tscrpt_reg_LuxR_C"/>
</dbReference>
<feature type="domain" description="HTH luxR-type" evidence="4">
    <location>
        <begin position="774"/>
        <end position="839"/>
    </location>
</feature>
<reference evidence="5 6" key="1">
    <citation type="journal article" date="2023" name="Int. J. Syst. Evol. Microbiol.">
        <title>Arthrobacter mangrovi sp. nov., an actinobacterium isolated from the rhizosphere of a mangrove.</title>
        <authorList>
            <person name="Hamada M."/>
            <person name="Saitou S."/>
            <person name="Enomoto N."/>
            <person name="Nanri K."/>
            <person name="Hidaka K."/>
            <person name="Miura T."/>
            <person name="Tamura T."/>
        </authorList>
    </citation>
    <scope>NUCLEOTIDE SEQUENCE [LARGE SCALE GENOMIC DNA]</scope>
    <source>
        <strain evidence="5 6">NBRC 112813</strain>
    </source>
</reference>
<keyword evidence="2" id="KW-0238">DNA-binding</keyword>
<evidence type="ECO:0000256" key="1">
    <source>
        <dbReference type="ARBA" id="ARBA00023015"/>
    </source>
</evidence>
<dbReference type="InterPro" id="IPR027417">
    <property type="entry name" value="P-loop_NTPase"/>
</dbReference>
<organism evidence="5 6">
    <name type="scientific">Arthrobacter mangrovi</name>
    <dbReference type="NCBI Taxonomy" id="2966350"/>
    <lineage>
        <taxon>Bacteria</taxon>
        <taxon>Bacillati</taxon>
        <taxon>Actinomycetota</taxon>
        <taxon>Actinomycetes</taxon>
        <taxon>Micrococcales</taxon>
        <taxon>Micrococcaceae</taxon>
        <taxon>Arthrobacter</taxon>
    </lineage>
</organism>
<dbReference type="PANTHER" id="PTHR44688">
    <property type="entry name" value="DNA-BINDING TRANSCRIPTIONAL ACTIVATOR DEVR_DOSR"/>
    <property type="match status" value="1"/>
</dbReference>
<dbReference type="InterPro" id="IPR036388">
    <property type="entry name" value="WH-like_DNA-bd_sf"/>
</dbReference>
<evidence type="ECO:0000259" key="4">
    <source>
        <dbReference type="PROSITE" id="PS50043"/>
    </source>
</evidence>
<dbReference type="EMBL" id="BRVS01000015">
    <property type="protein sequence ID" value="GLB68365.1"/>
    <property type="molecule type" value="Genomic_DNA"/>
</dbReference>
<accession>A0ABQ5MX58</accession>
<proteinExistence type="predicted"/>
<sequence>MSASTAAHRLTLVVAPAGYGKTTLLADWMHATGLPSAWLSLDQFDGRPSRLFHGVVSALQSAARSVSRSEGSALLSLERVLAEDPAESYDLVLNALEHLSEPIILVIDDLQMAEPELAHGIVSVLAERAPPTLRLVLSGRCYPSIRLERLRRAEGVGEVQAGDLAFTPNEIERVASSLGQDGADAEGLRQATAGWPIVVHEILAAPVRADCPPDERGNAVPARVPLADYVAEEVLGQLRPPLADFVLRATTCDRLDSRLAAELYGRPGGSLLLQECRRSVLFIEEDSCRGESHYHWSSLFAAQCRAILERRDPLLAERLHRVAARHYQDSDVRLCVAEALRGNDPSRAVTSLGEHWLEFVLRNDTRTLEHLCLGLPAGWSEDPEILMIRWACRHRAGDSSSAPELKKRGLAGLPALAPFRRRRAEINLGLFELFLMEGRPDLVAAAGKGRSLLETADSHPAPHSTGLFLLGQAEMRLLEGGPVAVSLLEEAMAAGRANHLEIIEVCAAAGLALALVSSGDLREADDQGVHALERAAVLEWRSPEQLASVWLARGISCYWKDELPKARAYLAAALRSGTRLFPFGPLALIYQVLVDCATGNPAHLAESNAILDAVDGRGLFQGPLSAFRTLALAKVAEAKGDPDTAIRIARSFGPGGNPPLVDAFLAELLRRGGEATAAQRCVESLANRRRASFVDTSVSLTEALLAHARGETAATHERIEHALNRAEPQSIVRPFAERRGDLAELLVQHTAWGTSHQAFIAARTAPQVQDHAHHTRSYWDLTERELEVLAYMRSMMTAAEMAEALYVSVNTVKTHQRSIYRKLGASGRREALTIAVERGLFEGTDSRAKDGHYDFTVNG</sequence>
<dbReference type="Gene3D" id="1.25.40.10">
    <property type="entry name" value="Tetratricopeptide repeat domain"/>
    <property type="match status" value="1"/>
</dbReference>
<dbReference type="PANTHER" id="PTHR44688:SF16">
    <property type="entry name" value="DNA-BINDING TRANSCRIPTIONAL ACTIVATOR DEVR_DOSR"/>
    <property type="match status" value="1"/>
</dbReference>
<comment type="caution">
    <text evidence="5">The sequence shown here is derived from an EMBL/GenBank/DDBJ whole genome shotgun (WGS) entry which is preliminary data.</text>
</comment>
<gene>
    <name evidence="5" type="primary">malT</name>
    <name evidence="5" type="ORF">AHIS1636_28070</name>
</gene>
<dbReference type="Gene3D" id="1.10.10.10">
    <property type="entry name" value="Winged helix-like DNA-binding domain superfamily/Winged helix DNA-binding domain"/>
    <property type="match status" value="1"/>
</dbReference>
<dbReference type="PROSITE" id="PS50043">
    <property type="entry name" value="HTH_LUXR_2"/>
    <property type="match status" value="1"/>
</dbReference>
<keyword evidence="1" id="KW-0805">Transcription regulation</keyword>
<dbReference type="InterPro" id="IPR016032">
    <property type="entry name" value="Sig_transdc_resp-reg_C-effctor"/>
</dbReference>
<dbReference type="Pfam" id="PF00196">
    <property type="entry name" value="GerE"/>
    <property type="match status" value="1"/>
</dbReference>
<keyword evidence="3" id="KW-0804">Transcription</keyword>
<dbReference type="SMART" id="SM00421">
    <property type="entry name" value="HTH_LUXR"/>
    <property type="match status" value="1"/>
</dbReference>
<dbReference type="Pfam" id="PF25873">
    <property type="entry name" value="WHD_MalT"/>
    <property type="match status" value="1"/>
</dbReference>
<dbReference type="CDD" id="cd06170">
    <property type="entry name" value="LuxR_C_like"/>
    <property type="match status" value="1"/>
</dbReference>
<evidence type="ECO:0000313" key="5">
    <source>
        <dbReference type="EMBL" id="GLB68365.1"/>
    </source>
</evidence>